<gene>
    <name evidence="10" type="ORF">GCM10009836_69140</name>
</gene>
<keyword evidence="11" id="KW-1185">Reference proteome</keyword>
<feature type="transmembrane region" description="Helical" evidence="8">
    <location>
        <begin position="148"/>
        <end position="168"/>
    </location>
</feature>
<evidence type="ECO:0000256" key="2">
    <source>
        <dbReference type="ARBA" id="ARBA00006162"/>
    </source>
</evidence>
<dbReference type="NCBIfam" id="TIGR03920">
    <property type="entry name" value="T7SS_EccD"/>
    <property type="match status" value="1"/>
</dbReference>
<evidence type="ECO:0000313" key="11">
    <source>
        <dbReference type="Proteomes" id="UP001500449"/>
    </source>
</evidence>
<evidence type="ECO:0000256" key="1">
    <source>
        <dbReference type="ARBA" id="ARBA00004651"/>
    </source>
</evidence>
<evidence type="ECO:0000256" key="4">
    <source>
        <dbReference type="ARBA" id="ARBA00022692"/>
    </source>
</evidence>
<feature type="transmembrane region" description="Helical" evidence="8">
    <location>
        <begin position="255"/>
        <end position="274"/>
    </location>
</feature>
<evidence type="ECO:0000256" key="5">
    <source>
        <dbReference type="ARBA" id="ARBA00022989"/>
    </source>
</evidence>
<evidence type="ECO:0000256" key="3">
    <source>
        <dbReference type="ARBA" id="ARBA00022475"/>
    </source>
</evidence>
<dbReference type="Pfam" id="PF19053">
    <property type="entry name" value="EccD"/>
    <property type="match status" value="1"/>
</dbReference>
<keyword evidence="6 8" id="KW-0472">Membrane</keyword>
<reference evidence="10 11" key="1">
    <citation type="journal article" date="2019" name="Int. J. Syst. Evol. Microbiol.">
        <title>The Global Catalogue of Microorganisms (GCM) 10K type strain sequencing project: providing services to taxonomists for standard genome sequencing and annotation.</title>
        <authorList>
            <consortium name="The Broad Institute Genomics Platform"/>
            <consortium name="The Broad Institute Genome Sequencing Center for Infectious Disease"/>
            <person name="Wu L."/>
            <person name="Ma J."/>
        </authorList>
    </citation>
    <scope>NUCLEOTIDE SEQUENCE [LARGE SCALE GENOMIC DNA]</scope>
    <source>
        <strain evidence="10 11">JCM 16009</strain>
    </source>
</reference>
<dbReference type="InterPro" id="IPR024962">
    <property type="entry name" value="YukD-like"/>
</dbReference>
<sequence>MSGGDGVGAAGPDAFRRVTVLAPRSRVDVALPADLPVAELTPLVLELVGEPGSRAVPVPWRLAGAAGAPLPAGRTLADLGVLDGELLRLGRAAPAPPPPQFADVPDALAAEVARRVRRPDDGALAVAVALAVTALSVLLAGLRGVSLMVTAGAVVAGIGAAAAAILVAHSSSRALHGGPPGAAPAGSTSGAPGARSPRIRSTAAALAALPPAAAAGWLLAPVGAGPGAAALGAALFAALAAAIAQAVLRVVAPALLGLLLVSVTTAVGTVSLLLTGTSPARIGAGCAAAAILAGPLLPRLALRMAGVPGPSEPTPPLAPGWEPAGLARGHLAGLVLGTATVAAGGAVLAATGPAPWGATLAAVLTVVLVLRARSFAEPLPARSLQVAALATGIGAIAAAAPAPAPRLLLVCGAFLVVALAARLSDRTLTPVARRAVDLAELALTALAVPLAVAALDLFALVRGS</sequence>
<evidence type="ECO:0000313" key="10">
    <source>
        <dbReference type="EMBL" id="GAA1877938.1"/>
    </source>
</evidence>
<evidence type="ECO:0000256" key="6">
    <source>
        <dbReference type="ARBA" id="ARBA00023136"/>
    </source>
</evidence>
<feature type="region of interest" description="Disordered" evidence="7">
    <location>
        <begin position="177"/>
        <end position="196"/>
    </location>
</feature>
<feature type="transmembrane region" description="Helical" evidence="8">
    <location>
        <begin position="384"/>
        <end position="401"/>
    </location>
</feature>
<organism evidence="10 11">
    <name type="scientific">Pseudonocardia ailaonensis</name>
    <dbReference type="NCBI Taxonomy" id="367279"/>
    <lineage>
        <taxon>Bacteria</taxon>
        <taxon>Bacillati</taxon>
        <taxon>Actinomycetota</taxon>
        <taxon>Actinomycetes</taxon>
        <taxon>Pseudonocardiales</taxon>
        <taxon>Pseudonocardiaceae</taxon>
        <taxon>Pseudonocardia</taxon>
    </lineage>
</organism>
<comment type="subcellular location">
    <subcellularLocation>
        <location evidence="1">Cell membrane</location>
        <topology evidence="1">Multi-pass membrane protein</topology>
    </subcellularLocation>
</comment>
<accession>A0ABN2NQS8</accession>
<dbReference type="Pfam" id="PF08817">
    <property type="entry name" value="YukD"/>
    <property type="match status" value="1"/>
</dbReference>
<feature type="compositionally biased region" description="Low complexity" evidence="7">
    <location>
        <begin position="183"/>
        <end position="196"/>
    </location>
</feature>
<proteinExistence type="inferred from homology"/>
<comment type="similarity">
    <text evidence="2">Belongs to the EccD/Snm4 family.</text>
</comment>
<evidence type="ECO:0000256" key="7">
    <source>
        <dbReference type="SAM" id="MobiDB-lite"/>
    </source>
</evidence>
<evidence type="ECO:0000259" key="9">
    <source>
        <dbReference type="Pfam" id="PF19053"/>
    </source>
</evidence>
<dbReference type="EMBL" id="BAAAQK010000028">
    <property type="protein sequence ID" value="GAA1877938.1"/>
    <property type="molecule type" value="Genomic_DNA"/>
</dbReference>
<keyword evidence="5 8" id="KW-1133">Transmembrane helix</keyword>
<dbReference type="RefSeq" id="WP_344427134.1">
    <property type="nucleotide sequence ID" value="NZ_BAAAQK010000028.1"/>
</dbReference>
<feature type="transmembrane region" description="Helical" evidence="8">
    <location>
        <begin position="356"/>
        <end position="372"/>
    </location>
</feature>
<protein>
    <recommendedName>
        <fullName evidence="9">EccD-like transmembrane domain-containing protein</fullName>
    </recommendedName>
</protein>
<feature type="transmembrane region" description="Helical" evidence="8">
    <location>
        <begin position="123"/>
        <end position="142"/>
    </location>
</feature>
<dbReference type="Gene3D" id="3.10.20.90">
    <property type="entry name" value="Phosphatidylinositol 3-kinase Catalytic Subunit, Chain A, domain 1"/>
    <property type="match status" value="1"/>
</dbReference>
<dbReference type="InterPro" id="IPR006707">
    <property type="entry name" value="T7SS_EccD"/>
</dbReference>
<dbReference type="InterPro" id="IPR044049">
    <property type="entry name" value="EccD_transm"/>
</dbReference>
<dbReference type="Proteomes" id="UP001500449">
    <property type="component" value="Unassembled WGS sequence"/>
</dbReference>
<name>A0ABN2NQS8_9PSEU</name>
<feature type="transmembrane region" description="Helical" evidence="8">
    <location>
        <begin position="436"/>
        <end position="461"/>
    </location>
</feature>
<feature type="transmembrane region" description="Helical" evidence="8">
    <location>
        <begin position="407"/>
        <end position="424"/>
    </location>
</feature>
<feature type="transmembrane region" description="Helical" evidence="8">
    <location>
        <begin position="280"/>
        <end position="297"/>
    </location>
</feature>
<feature type="transmembrane region" description="Helical" evidence="8">
    <location>
        <begin position="228"/>
        <end position="248"/>
    </location>
</feature>
<evidence type="ECO:0000256" key="8">
    <source>
        <dbReference type="SAM" id="Phobius"/>
    </source>
</evidence>
<keyword evidence="3" id="KW-1003">Cell membrane</keyword>
<feature type="domain" description="EccD-like transmembrane" evidence="9">
    <location>
        <begin position="201"/>
        <end position="463"/>
    </location>
</feature>
<comment type="caution">
    <text evidence="10">The sequence shown here is derived from an EMBL/GenBank/DDBJ whole genome shotgun (WGS) entry which is preliminary data.</text>
</comment>
<keyword evidence="4 8" id="KW-0812">Transmembrane</keyword>